<dbReference type="PROSITE" id="PS01263">
    <property type="entry name" value="UPF0021"/>
    <property type="match status" value="1"/>
</dbReference>
<reference evidence="5" key="2">
    <citation type="journal article" date="2010" name="Stand. Genomic Sci.">
        <title>Complete genome sequence of Thermosphaera aggregans type strain (M11TLT).</title>
        <authorList>
            <person name="Spring S."/>
            <person name="Rachel R."/>
            <person name="Lapidus A."/>
            <person name="Davenport K."/>
            <person name="Tice H."/>
            <person name="Copeland A."/>
            <person name="Cheng J.-F."/>
            <person name="Lucas S."/>
            <person name="Chen F."/>
            <person name="Nolan M."/>
            <person name="Bruce D."/>
            <person name="Goodwin L."/>
            <person name="Pitluck S."/>
            <person name="Ivanova N."/>
            <person name="Mavromatis K."/>
            <person name="Ovchinnikova G."/>
            <person name="Pati A."/>
            <person name="Chen A."/>
            <person name="Palaniappan K."/>
            <person name="Land M."/>
            <person name="Hauser L."/>
            <person name="Chang Y.-J."/>
            <person name="Jeffries C.C."/>
            <person name="Brettin T."/>
            <person name="Detter J.C."/>
            <person name="Tapia R."/>
            <person name="Han C."/>
            <person name="Heimerl T."/>
            <person name="Weikl F."/>
            <person name="Brambilla E."/>
            <person name="Goker M."/>
            <person name="Bristow J."/>
            <person name="Eisen J.A."/>
            <person name="Markowitz V."/>
            <person name="Hugenholtz P."/>
            <person name="Kyrpides N.C."/>
            <person name="Klenk H.-P."/>
        </authorList>
    </citation>
    <scope>NUCLEOTIDE SEQUENCE [LARGE SCALE GENOMIC DNA]</scope>
    <source>
        <strain evidence="5">DSM 11486 / M11TL</strain>
    </source>
</reference>
<dbReference type="GO" id="GO:0002143">
    <property type="term" value="P:tRNA wobble position uridine thiolation"/>
    <property type="evidence" value="ECO:0007669"/>
    <property type="project" value="TreeGrafter"/>
</dbReference>
<keyword evidence="1" id="KW-0808">Transferase</keyword>
<dbReference type="HOGENOM" id="CLU_026481_1_1_2"/>
<dbReference type="Proteomes" id="UP000002376">
    <property type="component" value="Chromosome"/>
</dbReference>
<gene>
    <name evidence="4" type="ordered locus">Tagg_0462</name>
</gene>
<feature type="domain" description="tRNA(Ile)-lysidine/2-thiocytidine synthase N-terminal" evidence="3">
    <location>
        <begin position="50"/>
        <end position="187"/>
    </location>
</feature>
<feature type="binding site" evidence="2">
    <location>
        <position position="4"/>
    </location>
    <ligand>
        <name>Zn(2+)</name>
        <dbReference type="ChEBI" id="CHEBI:29105"/>
        <label>1</label>
    </ligand>
</feature>
<dbReference type="eggNOG" id="arCOG00042">
    <property type="taxonomic scope" value="Archaea"/>
</dbReference>
<evidence type="ECO:0000256" key="2">
    <source>
        <dbReference type="PIRSR" id="PIRSR004976-50"/>
    </source>
</evidence>
<sequence>MVNCSFCERKAVYVNHLNGRAYCKLHFTSYFERRVRRTIRKHRMLGEKEHIVVGVSGGKDSMSLLHILRKLSRKNKNWRLTALLVDEGIKGYRENTIPALKIYAERNMVEYKIVSFKDYLGLTLDEIVSTGREKGLPYLPCSYCGVFRRYVLNKAARELGGTVLATAHNLDDIVQTYLMNVINNSWDKIARLKPVADKGGHEGFVPRIKPFYEVLEKESAIYALVNGLVEPGYHQCPYAEYNIRFTIRKILNDLEEKYPGTKYGLLRSLEKIISLIENAQKTPVKPFGTCKICGEPSSHPICKACMYRFELGLLSPEESLRVKSVVNEHPNLRKLLARF</sequence>
<keyword evidence="2" id="KW-0862">Zinc</keyword>
<dbReference type="OrthoDB" id="33422at2157"/>
<feature type="binding site" evidence="2">
    <location>
        <position position="290"/>
    </location>
    <ligand>
        <name>Zn(2+)</name>
        <dbReference type="ChEBI" id="CHEBI:29105"/>
        <label>2</label>
    </ligand>
</feature>
<feature type="binding site" evidence="2">
    <location>
        <position position="26"/>
    </location>
    <ligand>
        <name>Zn(2+)</name>
        <dbReference type="ChEBI" id="CHEBI:29105"/>
        <label>1</label>
    </ligand>
</feature>
<dbReference type="RefSeq" id="WP_013129330.1">
    <property type="nucleotide sequence ID" value="NC_014160.1"/>
</dbReference>
<name>D5U0T7_THEAM</name>
<dbReference type="Pfam" id="PF01171">
    <property type="entry name" value="ATP_bind_3"/>
    <property type="match status" value="1"/>
</dbReference>
<dbReference type="InterPro" id="IPR020554">
    <property type="entry name" value="UPF0021_CS"/>
</dbReference>
<dbReference type="PANTHER" id="PTHR11807:SF12">
    <property type="entry name" value="CYTOPLASMIC TRNA 2-THIOLATION PROTEIN 1"/>
    <property type="match status" value="1"/>
</dbReference>
<dbReference type="PANTHER" id="PTHR11807">
    <property type="entry name" value="ATPASES OF THE PP SUPERFAMILY-RELATED"/>
    <property type="match status" value="1"/>
</dbReference>
<dbReference type="SUPFAM" id="SSF52402">
    <property type="entry name" value="Adenine nucleotide alpha hydrolases-like"/>
    <property type="match status" value="1"/>
</dbReference>
<feature type="binding site" evidence="2">
    <location>
        <position position="23"/>
    </location>
    <ligand>
        <name>Zn(2+)</name>
        <dbReference type="ChEBI" id="CHEBI:29105"/>
        <label>1</label>
    </ligand>
</feature>
<accession>D5U0T7</accession>
<dbReference type="GO" id="GO:0046872">
    <property type="term" value="F:metal ion binding"/>
    <property type="evidence" value="ECO:0007669"/>
    <property type="project" value="UniProtKB-KW"/>
</dbReference>
<feature type="binding site" evidence="2">
    <location>
        <position position="302"/>
    </location>
    <ligand>
        <name>Zn(2+)</name>
        <dbReference type="ChEBI" id="CHEBI:29105"/>
        <label>2</label>
    </ligand>
</feature>
<dbReference type="EMBL" id="CP001939">
    <property type="protein sequence ID" value="ADG90737.1"/>
    <property type="molecule type" value="Genomic_DNA"/>
</dbReference>
<dbReference type="STRING" id="633148.Tagg_0462"/>
<dbReference type="GeneID" id="9165476"/>
<dbReference type="Gene3D" id="3.40.50.620">
    <property type="entry name" value="HUPs"/>
    <property type="match status" value="1"/>
</dbReference>
<proteinExistence type="predicted"/>
<keyword evidence="2" id="KW-0479">Metal-binding</keyword>
<dbReference type="NCBIfam" id="TIGR00269">
    <property type="entry name" value="TIGR00269 family protein"/>
    <property type="match status" value="1"/>
</dbReference>
<dbReference type="GO" id="GO:0002144">
    <property type="term" value="C:cytosolic tRNA wobble base thiouridylase complex"/>
    <property type="evidence" value="ECO:0007669"/>
    <property type="project" value="TreeGrafter"/>
</dbReference>
<reference key="3">
    <citation type="submission" date="2010-02" db="EMBL/GenBank/DDBJ databases">
        <title>Complete genome sequence of Thermosphaera aggregans type strain (M11TL).</title>
        <authorList>
            <consortium name="US DOE Joint Genome Institute (JGI-PGF)"/>
            <person name="Spring S."/>
            <person name="Lapidus A."/>
            <person name="Munk C."/>
            <person name="Schroeder M."/>
            <person name="Glavina Del Rio T."/>
            <person name="Tice H."/>
            <person name="Copeland A."/>
            <person name="Cheng J.-F."/>
            <person name="Lucas S."/>
            <person name="Chen F."/>
            <person name="Nolan M."/>
            <person name="Bruce D."/>
            <person name="Goodwin L."/>
            <person name="Pitluck S."/>
            <person name="Ivanova N."/>
            <person name="Mavromatis K."/>
            <person name="Ovchinnikova G."/>
            <person name="Pati A."/>
            <person name="Chen A."/>
            <person name="Palaniappan K."/>
            <person name="Land M."/>
            <person name="Hauser L."/>
            <person name="Chang Y.-J."/>
            <person name="Jeffries C.C."/>
            <person name="Brettin T."/>
            <person name="Detter J.C."/>
            <person name="Tapia R."/>
            <person name="Han C."/>
            <person name="Chain P."/>
            <person name="Heimerl T."/>
            <person name="Weik F."/>
            <person name="Goker M."/>
            <person name="Rachel R."/>
            <person name="Bristow J."/>
            <person name="Eisen J.A."/>
            <person name="Markowitz V."/>
            <person name="Hugenholtz P."/>
            <person name="Kyrpides N.C."/>
            <person name="Klenk H.-P."/>
        </authorList>
    </citation>
    <scope>NUCLEOTIDE SEQUENCE</scope>
    <source>
        <strain>DSM 11486</strain>
    </source>
</reference>
<dbReference type="InterPro" id="IPR000541">
    <property type="entry name" value="Ncs6/Tuc1/Ctu1"/>
</dbReference>
<protein>
    <submittedName>
        <fullName evidence="4">PP-loop domain protein</fullName>
    </submittedName>
</protein>
<feature type="binding site" evidence="2">
    <location>
        <position position="305"/>
    </location>
    <ligand>
        <name>Zn(2+)</name>
        <dbReference type="ChEBI" id="CHEBI:29105"/>
        <label>2</label>
    </ligand>
</feature>
<dbReference type="InterPro" id="IPR011063">
    <property type="entry name" value="TilS/TtcA_N"/>
</dbReference>
<dbReference type="InterPro" id="IPR035107">
    <property type="entry name" value="tRNA_thiolation_TtcA_Ctu1"/>
</dbReference>
<evidence type="ECO:0000256" key="1">
    <source>
        <dbReference type="ARBA" id="ARBA00022679"/>
    </source>
</evidence>
<dbReference type="KEGG" id="tag:Tagg_0462"/>
<dbReference type="GO" id="GO:0000049">
    <property type="term" value="F:tRNA binding"/>
    <property type="evidence" value="ECO:0007669"/>
    <property type="project" value="InterPro"/>
</dbReference>
<dbReference type="PIRSF" id="PIRSF004976">
    <property type="entry name" value="ATPase_YdaO"/>
    <property type="match status" value="1"/>
</dbReference>
<feature type="binding site" evidence="2">
    <location>
        <position position="7"/>
    </location>
    <ligand>
        <name>Zn(2+)</name>
        <dbReference type="ChEBI" id="CHEBI:29105"/>
        <label>1</label>
    </ligand>
</feature>
<keyword evidence="5" id="KW-1185">Reference proteome</keyword>
<feature type="binding site" evidence="2">
    <location>
        <position position="293"/>
    </location>
    <ligand>
        <name>Zn(2+)</name>
        <dbReference type="ChEBI" id="CHEBI:29105"/>
        <label>2</label>
    </ligand>
</feature>
<evidence type="ECO:0000259" key="3">
    <source>
        <dbReference type="Pfam" id="PF01171"/>
    </source>
</evidence>
<dbReference type="AlphaFoldDB" id="D5U0T7"/>
<organism evidence="4 5">
    <name type="scientific">Thermosphaera aggregans (strain DSM 11486 / M11TL)</name>
    <dbReference type="NCBI Taxonomy" id="633148"/>
    <lineage>
        <taxon>Archaea</taxon>
        <taxon>Thermoproteota</taxon>
        <taxon>Thermoprotei</taxon>
        <taxon>Desulfurococcales</taxon>
        <taxon>Desulfurococcaceae</taxon>
        <taxon>Thermosphaera</taxon>
    </lineage>
</organism>
<dbReference type="GO" id="GO:0016740">
    <property type="term" value="F:transferase activity"/>
    <property type="evidence" value="ECO:0007669"/>
    <property type="project" value="UniProtKB-KW"/>
</dbReference>
<evidence type="ECO:0000313" key="4">
    <source>
        <dbReference type="EMBL" id="ADG90737.1"/>
    </source>
</evidence>
<reference evidence="4 5" key="1">
    <citation type="journal article" date="2010" name="Stand. Genomic Sci.">
        <title>Complete genome sequence of Thermosphaera aggregans type strain (M11TL).</title>
        <authorList>
            <person name="Spring S."/>
            <person name="Rachel R."/>
            <person name="Lapidus A."/>
            <person name="Davenport K."/>
            <person name="Tice H."/>
            <person name="Copeland A."/>
            <person name="Cheng J.F."/>
            <person name="Lucas S."/>
            <person name="Chen F."/>
            <person name="Nolan M."/>
            <person name="Bruce D."/>
            <person name="Goodwin L."/>
            <person name="Pitluck S."/>
            <person name="Ivanova N."/>
            <person name="Mavromatis K."/>
            <person name="Ovchinnikova G."/>
            <person name="Pati A."/>
            <person name="Chen A."/>
            <person name="Palaniappan K."/>
            <person name="Land M."/>
            <person name="Hauser L."/>
            <person name="Chang Y.J."/>
            <person name="Jeffries C.C."/>
            <person name="Brettin T."/>
            <person name="Detter J.C."/>
            <person name="Tapia R."/>
            <person name="Han C."/>
            <person name="Heimerl T."/>
            <person name="Weikl F."/>
            <person name="Brambilla E."/>
            <person name="Goker M."/>
            <person name="Bristow J."/>
            <person name="Eisen J.A."/>
            <person name="Markowitz V."/>
            <person name="Hugenholtz P."/>
            <person name="Kyrpides N.C."/>
            <person name="Klenk H.P."/>
        </authorList>
    </citation>
    <scope>NUCLEOTIDE SEQUENCE [LARGE SCALE GENOMIC DNA]</scope>
    <source>
        <strain evidence="5">DSM 11486 / M11TL</strain>
    </source>
</reference>
<dbReference type="InterPro" id="IPR014729">
    <property type="entry name" value="Rossmann-like_a/b/a_fold"/>
</dbReference>
<evidence type="ECO:0000313" key="5">
    <source>
        <dbReference type="Proteomes" id="UP000002376"/>
    </source>
</evidence>